<dbReference type="eggNOG" id="ENOG50320V9">
    <property type="taxonomic scope" value="Bacteria"/>
</dbReference>
<dbReference type="AlphaFoldDB" id="B1X1W8"/>
<dbReference type="KEGG" id="cyt:cce_4781"/>
<proteinExistence type="predicted"/>
<accession>B1X1W8</accession>
<protein>
    <submittedName>
        <fullName evidence="1">Uncharacterized protein</fullName>
    </submittedName>
</protein>
<keyword evidence="2" id="KW-1185">Reference proteome</keyword>
<sequence length="198" mass="23225">MTLSIATVKIVSVTKETKLFFEVQSELVEQTPKKRRFSSQQNEKERKKLKFLGSFEQYYSIFIMTQFINNQTSQALQPCATCSNCPMFTDFRDIRSRGWCSAFERVSRTFHPQTNICQQAIKRHTEQEPIQVAVTLCTHELEIDPDDGHSYPKEERVISFAVTEVSRKAVLEAFEPHKDQFQGFYILDFHRFYPDAEF</sequence>
<dbReference type="STRING" id="43989.cce_4781"/>
<name>B1X1W8_CROS5</name>
<evidence type="ECO:0000313" key="1">
    <source>
        <dbReference type="EMBL" id="ACB54129.1"/>
    </source>
</evidence>
<organism evidence="1 2">
    <name type="scientific">Crocosphaera subtropica (strain ATCC 51142 / BH68)</name>
    <name type="common">Cyanothece sp. (strain ATCC 51142)</name>
    <dbReference type="NCBI Taxonomy" id="43989"/>
    <lineage>
        <taxon>Bacteria</taxon>
        <taxon>Bacillati</taxon>
        <taxon>Cyanobacteriota</taxon>
        <taxon>Cyanophyceae</taxon>
        <taxon>Oscillatoriophycideae</taxon>
        <taxon>Chroococcales</taxon>
        <taxon>Aphanothecaceae</taxon>
        <taxon>Crocosphaera</taxon>
        <taxon>Crocosphaera subtropica</taxon>
    </lineage>
</organism>
<reference evidence="1 2" key="1">
    <citation type="journal article" date="2008" name="Proc. Natl. Acad. Sci. U.S.A.">
        <title>The genome of Cyanothece 51142, a unicellular diazotrophic cyanobacterium important in the marine nitrogen cycle.</title>
        <authorList>
            <person name="Welsh E.A."/>
            <person name="Liberton M."/>
            <person name="Stoeckel J."/>
            <person name="Loh T."/>
            <person name="Elvitigala T."/>
            <person name="Wang C."/>
            <person name="Wollam A."/>
            <person name="Fulton R.S."/>
            <person name="Clifton S.W."/>
            <person name="Jacobs J.M."/>
            <person name="Aurora R."/>
            <person name="Ghosh B.K."/>
            <person name="Sherman L.A."/>
            <person name="Smith R.D."/>
            <person name="Wilson R.K."/>
            <person name="Pakrasi H.B."/>
        </authorList>
    </citation>
    <scope>NUCLEOTIDE SEQUENCE [LARGE SCALE GENOMIC DNA]</scope>
    <source>
        <strain evidence="2">ATCC 51142 / BH68</strain>
    </source>
</reference>
<dbReference type="Proteomes" id="UP000001203">
    <property type="component" value="Chromosome linear"/>
</dbReference>
<dbReference type="HOGENOM" id="CLU_1376183_0_0_3"/>
<gene>
    <name evidence="1" type="ordered locus">cce_4781</name>
</gene>
<dbReference type="EMBL" id="CP000807">
    <property type="protein sequence ID" value="ACB54129.1"/>
    <property type="molecule type" value="Genomic_DNA"/>
</dbReference>
<evidence type="ECO:0000313" key="2">
    <source>
        <dbReference type="Proteomes" id="UP000001203"/>
    </source>
</evidence>